<feature type="domain" description="Major facilitator superfamily (MFS) profile" evidence="5">
    <location>
        <begin position="19"/>
        <end position="404"/>
    </location>
</feature>
<dbReference type="PANTHER" id="PTHR43129:SF1">
    <property type="entry name" value="FOSMIDOMYCIN RESISTANCE PROTEIN"/>
    <property type="match status" value="1"/>
</dbReference>
<dbReference type="Gene3D" id="1.20.1250.20">
    <property type="entry name" value="MFS general substrate transporter like domains"/>
    <property type="match status" value="2"/>
</dbReference>
<feature type="transmembrane region" description="Helical" evidence="4">
    <location>
        <begin position="153"/>
        <end position="170"/>
    </location>
</feature>
<dbReference type="Pfam" id="PF07690">
    <property type="entry name" value="MFS_1"/>
    <property type="match status" value="1"/>
</dbReference>
<dbReference type="PANTHER" id="PTHR43129">
    <property type="entry name" value="FOSMIDOMYCIN RESISTANCE PROTEIN"/>
    <property type="match status" value="1"/>
</dbReference>
<name>A0A932GQR2_UNCTE</name>
<evidence type="ECO:0000256" key="3">
    <source>
        <dbReference type="ARBA" id="ARBA00023136"/>
    </source>
</evidence>
<dbReference type="Proteomes" id="UP000741360">
    <property type="component" value="Unassembled WGS sequence"/>
</dbReference>
<feature type="transmembrane region" description="Helical" evidence="4">
    <location>
        <begin position="316"/>
        <end position="339"/>
    </location>
</feature>
<feature type="transmembrane region" description="Helical" evidence="4">
    <location>
        <begin position="351"/>
        <end position="373"/>
    </location>
</feature>
<dbReference type="InterPro" id="IPR036259">
    <property type="entry name" value="MFS_trans_sf"/>
</dbReference>
<sequence length="414" mass="45123">MEKKEGWFSWARLKKTDPTLVAVSLGHGITHWYPSTLYIILPYLAKDLGLTYSQVGVLMGWNHFTSFFINLPGGLIVDMVGKTGFLLGLALALIGLPYSFLGFSSSYVVALLVITFVGIGNNLWHPAALSLLANRYPERKGFAIALHSMGGNLGNTLAPFAVGVVLTFVIWRHVLILNLIPGVLMGFVLWRLLAKGGPVRDQAKGKELSLKEYWEAVKTLAKNKSILLLCCLSGMRAMTQSGLFTFLPIYLANVLKYSPALVGSYISVVQAAGIFSSPIAGTISDKKGRRPVLTAGLLTTSLLLVALVILRLNFLFIGVLAFLGFFLFSLHPVMFAWMMDLAPKNISGTTVSTQFGIQALFSGFAPAICGFIADRFGILYSFYFLAATIFTANFLVYMIPDKPVEEGVPQAQQA</sequence>
<dbReference type="InterPro" id="IPR011701">
    <property type="entry name" value="MFS"/>
</dbReference>
<organism evidence="6 7">
    <name type="scientific">Tectimicrobiota bacterium</name>
    <dbReference type="NCBI Taxonomy" id="2528274"/>
    <lineage>
        <taxon>Bacteria</taxon>
        <taxon>Pseudomonadati</taxon>
        <taxon>Nitrospinota/Tectimicrobiota group</taxon>
        <taxon>Candidatus Tectimicrobiota</taxon>
    </lineage>
</organism>
<keyword evidence="2 4" id="KW-1133">Transmembrane helix</keyword>
<feature type="transmembrane region" description="Helical" evidence="4">
    <location>
        <begin position="107"/>
        <end position="132"/>
    </location>
</feature>
<dbReference type="SUPFAM" id="SSF103473">
    <property type="entry name" value="MFS general substrate transporter"/>
    <property type="match status" value="1"/>
</dbReference>
<feature type="transmembrane region" description="Helical" evidence="4">
    <location>
        <begin position="176"/>
        <end position="194"/>
    </location>
</feature>
<evidence type="ECO:0000313" key="7">
    <source>
        <dbReference type="Proteomes" id="UP000741360"/>
    </source>
</evidence>
<gene>
    <name evidence="6" type="ORF">HYY65_10540</name>
</gene>
<keyword evidence="3 4" id="KW-0472">Membrane</keyword>
<feature type="transmembrane region" description="Helical" evidence="4">
    <location>
        <begin position="292"/>
        <end position="310"/>
    </location>
</feature>
<dbReference type="PROSITE" id="PS50850">
    <property type="entry name" value="MFS"/>
    <property type="match status" value="1"/>
</dbReference>
<keyword evidence="1 4" id="KW-0812">Transmembrane</keyword>
<dbReference type="GO" id="GO:0005886">
    <property type="term" value="C:plasma membrane"/>
    <property type="evidence" value="ECO:0007669"/>
    <property type="project" value="TreeGrafter"/>
</dbReference>
<evidence type="ECO:0000256" key="1">
    <source>
        <dbReference type="ARBA" id="ARBA00022692"/>
    </source>
</evidence>
<comment type="caution">
    <text evidence="6">The sequence shown here is derived from an EMBL/GenBank/DDBJ whole genome shotgun (WGS) entry which is preliminary data.</text>
</comment>
<accession>A0A932GQR2</accession>
<dbReference type="InterPro" id="IPR020846">
    <property type="entry name" value="MFS_dom"/>
</dbReference>
<dbReference type="GO" id="GO:0022857">
    <property type="term" value="F:transmembrane transporter activity"/>
    <property type="evidence" value="ECO:0007669"/>
    <property type="project" value="InterPro"/>
</dbReference>
<dbReference type="EMBL" id="JACPSX010000201">
    <property type="protein sequence ID" value="MBI3015477.1"/>
    <property type="molecule type" value="Genomic_DNA"/>
</dbReference>
<evidence type="ECO:0000256" key="4">
    <source>
        <dbReference type="SAM" id="Phobius"/>
    </source>
</evidence>
<evidence type="ECO:0000259" key="5">
    <source>
        <dbReference type="PROSITE" id="PS50850"/>
    </source>
</evidence>
<feature type="transmembrane region" description="Helical" evidence="4">
    <location>
        <begin position="83"/>
        <end position="101"/>
    </location>
</feature>
<feature type="transmembrane region" description="Helical" evidence="4">
    <location>
        <begin position="51"/>
        <end position="71"/>
    </location>
</feature>
<proteinExistence type="predicted"/>
<evidence type="ECO:0000313" key="6">
    <source>
        <dbReference type="EMBL" id="MBI3015477.1"/>
    </source>
</evidence>
<dbReference type="AlphaFoldDB" id="A0A932GQR2"/>
<reference evidence="6" key="1">
    <citation type="submission" date="2020-07" db="EMBL/GenBank/DDBJ databases">
        <title>Huge and variable diversity of episymbiotic CPR bacteria and DPANN archaea in groundwater ecosystems.</title>
        <authorList>
            <person name="He C.Y."/>
            <person name="Keren R."/>
            <person name="Whittaker M."/>
            <person name="Farag I.F."/>
            <person name="Doudna J."/>
            <person name="Cate J.H.D."/>
            <person name="Banfield J.F."/>
        </authorList>
    </citation>
    <scope>NUCLEOTIDE SEQUENCE</scope>
    <source>
        <strain evidence="6">NC_groundwater_717_Ag_S-0.2um_59_8</strain>
    </source>
</reference>
<feature type="transmembrane region" description="Helical" evidence="4">
    <location>
        <begin position="257"/>
        <end position="280"/>
    </location>
</feature>
<evidence type="ECO:0000256" key="2">
    <source>
        <dbReference type="ARBA" id="ARBA00022989"/>
    </source>
</evidence>
<feature type="transmembrane region" description="Helical" evidence="4">
    <location>
        <begin position="379"/>
        <end position="399"/>
    </location>
</feature>
<protein>
    <submittedName>
        <fullName evidence="6">MFS transporter</fullName>
    </submittedName>
</protein>
<feature type="transmembrane region" description="Helical" evidence="4">
    <location>
        <begin position="20"/>
        <end position="45"/>
    </location>
</feature>